<evidence type="ECO:0000256" key="9">
    <source>
        <dbReference type="ARBA" id="ARBA00074180"/>
    </source>
</evidence>
<evidence type="ECO:0000256" key="10">
    <source>
        <dbReference type="ARBA" id="ARBA00081706"/>
    </source>
</evidence>
<dbReference type="RefSeq" id="XP_018040447.1">
    <property type="nucleotide sequence ID" value="XM_018181318.1"/>
</dbReference>
<dbReference type="Gene3D" id="3.40.1000.50">
    <property type="entry name" value="Repressor of RNA polymerase III transcription Maf1"/>
    <property type="match status" value="1"/>
</dbReference>
<keyword evidence="14" id="KW-1185">Reference proteome</keyword>
<reference evidence="13 14" key="1">
    <citation type="submission" date="2016-05" db="EMBL/GenBank/DDBJ databases">
        <title>Comparative analysis of secretome profiles of manganese(II)-oxidizing ascomycete fungi.</title>
        <authorList>
            <consortium name="DOE Joint Genome Institute"/>
            <person name="Zeiner C.A."/>
            <person name="Purvine S.O."/>
            <person name="Zink E.M."/>
            <person name="Wu S."/>
            <person name="Pasa-Tolic L."/>
            <person name="Chaput D.L."/>
            <person name="Haridas S."/>
            <person name="Grigoriev I.V."/>
            <person name="Santelli C.M."/>
            <person name="Hansel C.M."/>
        </authorList>
    </citation>
    <scope>NUCLEOTIDE SEQUENCE [LARGE SCALE GENOMIC DNA]</scope>
    <source>
        <strain evidence="13 14">AP3s5-JAC2a</strain>
    </source>
</reference>
<dbReference type="Pfam" id="PF09174">
    <property type="entry name" value="Maf1"/>
    <property type="match status" value="1"/>
</dbReference>
<dbReference type="GO" id="GO:0000994">
    <property type="term" value="F:RNA polymerase III core binding"/>
    <property type="evidence" value="ECO:0007669"/>
    <property type="project" value="TreeGrafter"/>
</dbReference>
<dbReference type="FunFam" id="3.40.1000.50:FF:000004">
    <property type="entry name" value="Repressor of RNA polymerase III transcription MAF1"/>
    <property type="match status" value="1"/>
</dbReference>
<evidence type="ECO:0000256" key="2">
    <source>
        <dbReference type="ARBA" id="ARBA00004640"/>
    </source>
</evidence>
<evidence type="ECO:0000256" key="11">
    <source>
        <dbReference type="SAM" id="MobiDB-lite"/>
    </source>
</evidence>
<comment type="similarity">
    <text evidence="3">Belongs to the adaptor complexes small subunit family.</text>
</comment>
<dbReference type="InterPro" id="IPR022775">
    <property type="entry name" value="AP_mu_sigma_su"/>
</dbReference>
<evidence type="ECO:0000256" key="5">
    <source>
        <dbReference type="ARBA" id="ARBA00022927"/>
    </source>
</evidence>
<proteinExistence type="inferred from homology"/>
<gene>
    <name evidence="13" type="ORF">CC84DRAFT_1193652</name>
</gene>
<keyword evidence="6" id="KW-0333">Golgi apparatus</keyword>
<organism evidence="13 14">
    <name type="scientific">Paraphaeosphaeria sporulosa</name>
    <dbReference type="NCBI Taxonomy" id="1460663"/>
    <lineage>
        <taxon>Eukaryota</taxon>
        <taxon>Fungi</taxon>
        <taxon>Dikarya</taxon>
        <taxon>Ascomycota</taxon>
        <taxon>Pezizomycotina</taxon>
        <taxon>Dothideomycetes</taxon>
        <taxon>Pleosporomycetidae</taxon>
        <taxon>Pleosporales</taxon>
        <taxon>Massarineae</taxon>
        <taxon>Didymosphaeriaceae</taxon>
        <taxon>Paraphaeosphaeria</taxon>
    </lineage>
</organism>
<keyword evidence="4" id="KW-0813">Transport</keyword>
<evidence type="ECO:0000313" key="13">
    <source>
        <dbReference type="EMBL" id="OAG10082.1"/>
    </source>
</evidence>
<evidence type="ECO:0000256" key="1">
    <source>
        <dbReference type="ARBA" id="ARBA00004555"/>
    </source>
</evidence>
<feature type="domain" description="AP complex mu/sigma subunit" evidence="12">
    <location>
        <begin position="3"/>
        <end position="142"/>
    </location>
</feature>
<dbReference type="OrthoDB" id="277029at2759"/>
<dbReference type="InterPro" id="IPR044733">
    <property type="entry name" value="AP1_sigma"/>
</dbReference>
<dbReference type="InterPro" id="IPR038564">
    <property type="entry name" value="Maf1_sf"/>
</dbReference>
<dbReference type="AlphaFoldDB" id="A0A177CT31"/>
<dbReference type="CDD" id="cd14831">
    <property type="entry name" value="AP1_sigma"/>
    <property type="match status" value="1"/>
</dbReference>
<dbReference type="STRING" id="1460663.A0A177CT31"/>
<dbReference type="GO" id="GO:0016482">
    <property type="term" value="P:cytosolic transport"/>
    <property type="evidence" value="ECO:0007669"/>
    <property type="project" value="UniProtKB-ARBA"/>
</dbReference>
<comment type="subcellular location">
    <subcellularLocation>
        <location evidence="2">Cytoplasmic vesicle</location>
        <location evidence="2">Clathrin-coated vesicle membrane</location>
    </subcellularLocation>
    <subcellularLocation>
        <location evidence="1">Golgi apparatus</location>
    </subcellularLocation>
</comment>
<dbReference type="GO" id="GO:0005634">
    <property type="term" value="C:nucleus"/>
    <property type="evidence" value="ECO:0007669"/>
    <property type="project" value="TreeGrafter"/>
</dbReference>
<dbReference type="InParanoid" id="A0A177CT31"/>
<feature type="region of interest" description="Disordered" evidence="11">
    <location>
        <begin position="439"/>
        <end position="492"/>
    </location>
</feature>
<dbReference type="GO" id="GO:0030121">
    <property type="term" value="C:AP-1 adaptor complex"/>
    <property type="evidence" value="ECO:0007669"/>
    <property type="project" value="InterPro"/>
</dbReference>
<dbReference type="EMBL" id="KV441549">
    <property type="protein sequence ID" value="OAG10082.1"/>
    <property type="molecule type" value="Genomic_DNA"/>
</dbReference>
<dbReference type="GO" id="GO:0015031">
    <property type="term" value="P:protein transport"/>
    <property type="evidence" value="ECO:0007669"/>
    <property type="project" value="UniProtKB-KW"/>
</dbReference>
<dbReference type="InterPro" id="IPR015257">
    <property type="entry name" value="Maf1"/>
</dbReference>
<dbReference type="InterPro" id="IPR011012">
    <property type="entry name" value="Longin-like_dom_sf"/>
</dbReference>
<protein>
    <recommendedName>
        <fullName evidence="9">AP-1 complex subunit sigma-1</fullName>
    </recommendedName>
    <alternativeName>
        <fullName evidence="10">Sigma1-adaptin</fullName>
    </alternativeName>
</protein>
<accession>A0A177CT31</accession>
<evidence type="ECO:0000256" key="4">
    <source>
        <dbReference type="ARBA" id="ARBA00022448"/>
    </source>
</evidence>
<keyword evidence="5" id="KW-0653">Protein transport</keyword>
<evidence type="ECO:0000256" key="3">
    <source>
        <dbReference type="ARBA" id="ARBA00006972"/>
    </source>
</evidence>
<dbReference type="GO" id="GO:0005829">
    <property type="term" value="C:cytosol"/>
    <property type="evidence" value="ECO:0007669"/>
    <property type="project" value="GOC"/>
</dbReference>
<dbReference type="Pfam" id="PF01217">
    <property type="entry name" value="Clat_adaptor_s"/>
    <property type="match status" value="1"/>
</dbReference>
<evidence type="ECO:0000256" key="8">
    <source>
        <dbReference type="ARBA" id="ARBA00023329"/>
    </source>
</evidence>
<name>A0A177CT31_9PLEO</name>
<evidence type="ECO:0000256" key="7">
    <source>
        <dbReference type="ARBA" id="ARBA00023136"/>
    </source>
</evidence>
<evidence type="ECO:0000313" key="14">
    <source>
        <dbReference type="Proteomes" id="UP000077069"/>
    </source>
</evidence>
<dbReference type="GO" id="GO:0035615">
    <property type="term" value="F:clathrin adaptor activity"/>
    <property type="evidence" value="ECO:0007669"/>
    <property type="project" value="InterPro"/>
</dbReference>
<dbReference type="GO" id="GO:0016480">
    <property type="term" value="P:negative regulation of transcription by RNA polymerase III"/>
    <property type="evidence" value="ECO:0007669"/>
    <property type="project" value="InterPro"/>
</dbReference>
<dbReference type="Gene3D" id="3.30.450.60">
    <property type="match status" value="1"/>
</dbReference>
<dbReference type="PANTHER" id="PTHR22504">
    <property type="entry name" value="REPRESSOR OF RNA POLYMERASE III TRANSCRIPTION MAF1"/>
    <property type="match status" value="1"/>
</dbReference>
<evidence type="ECO:0000259" key="12">
    <source>
        <dbReference type="Pfam" id="PF01217"/>
    </source>
</evidence>
<keyword evidence="8" id="KW-0968">Cytoplasmic vesicle</keyword>
<evidence type="ECO:0000256" key="6">
    <source>
        <dbReference type="ARBA" id="ARBA00023034"/>
    </source>
</evidence>
<feature type="compositionally biased region" description="Basic and acidic residues" evidence="11">
    <location>
        <begin position="461"/>
        <end position="474"/>
    </location>
</feature>
<sequence>MAIKYLILLSRQGKVRLAKWFTTLAPKDKAKIVKDVSQLVLARRTRMCNFLEYKDTKVVYRRYASLFFIAGCDSADNELLALEIVHRYVEQMDKYYGNVCELDIIFNFQKAYFILDELLIAGELQESSKKNVLRCIGQQDSLEDMEYLDLCALHEVNLALNFDTPDSAVIGGCDVWTIKAAGSDKKLYKRIERTLEERHQELLAAVAHLPQRSAAQFSDELNIARDTPFGSFNEAANRHTFAYLIATLNATHIDYDFANTLNPDEFRRETRKSFVHRVDTTMYYLRPQVYSQGLPAGALTPLGSPIWSPRSWQLVDSEMDMANCEYYAWEPSDDPFADDGAIWSHHCFLYNKERKRVCYFYLRGISSLSNSPSVPMSLITRFKQAQHETSSNAGSRKRAEYWLGARAKKGLEEYGDSDELDNMVIDHPGDIVDADEEDWEAGRETSMGAEYWSSDGDSDVESLKEREMSRETSRKPSNVRAWSEGVMEKMEL</sequence>
<keyword evidence="7" id="KW-0472">Membrane</keyword>
<dbReference type="FunFam" id="3.30.450.60:FF:000007">
    <property type="entry name" value="AP complex subunit sigma"/>
    <property type="match status" value="1"/>
</dbReference>
<dbReference type="Proteomes" id="UP000077069">
    <property type="component" value="Unassembled WGS sequence"/>
</dbReference>
<dbReference type="SUPFAM" id="SSF64356">
    <property type="entry name" value="SNARE-like"/>
    <property type="match status" value="1"/>
</dbReference>
<dbReference type="PANTHER" id="PTHR22504:SF0">
    <property type="entry name" value="REPRESSOR OF RNA POLYMERASE III TRANSCRIPTION MAF1 HOMOLOG"/>
    <property type="match status" value="1"/>
</dbReference>
<dbReference type="GeneID" id="28764804"/>